<comment type="similarity">
    <text evidence="1">Belongs to the complex I NDUFA12 subunit family.</text>
</comment>
<dbReference type="InterPro" id="IPR052618">
    <property type="entry name" value="ComplexI_NDUFA12"/>
</dbReference>
<sequence>MTAITSPTAFSRLWLRWKALRLPWRKQFLCGSDLAGNTFWEFRLSGQESERLRRIVKYPREAQMSDVEVAPQWIQWLRHTRRDPPSIQEQQMDVVRQERMKVLAAEADAKWAAKDSYLEMPAQAPTPSAKSDLDRMAQQFLPPQSTEETRHSPGAQVKQTESTREARSEQASPWAASTKTKDEPESWSPKTIRR</sequence>
<dbReference type="Proteomes" id="UP000799302">
    <property type="component" value="Unassembled WGS sequence"/>
</dbReference>
<dbReference type="AlphaFoldDB" id="A0A6A6UTL8"/>
<dbReference type="PANTHER" id="PTHR32470">
    <property type="entry name" value="ADH DEHYDROGENASE [UBIQUINONE] 1 ALPHA SUBCOMPLEX ASSEMBLY FACTOR 2"/>
    <property type="match status" value="1"/>
</dbReference>
<dbReference type="OrthoDB" id="10255576at2759"/>
<evidence type="ECO:0000256" key="1">
    <source>
        <dbReference type="ARBA" id="ARBA00007355"/>
    </source>
</evidence>
<evidence type="ECO:0000313" key="4">
    <source>
        <dbReference type="Proteomes" id="UP000799302"/>
    </source>
</evidence>
<dbReference type="InterPro" id="IPR007763">
    <property type="entry name" value="NDUFA12"/>
</dbReference>
<dbReference type="GO" id="GO:0032981">
    <property type="term" value="P:mitochondrial respiratory chain complex I assembly"/>
    <property type="evidence" value="ECO:0007669"/>
    <property type="project" value="TreeGrafter"/>
</dbReference>
<proteinExistence type="inferred from homology"/>
<feature type="compositionally biased region" description="Polar residues" evidence="2">
    <location>
        <begin position="169"/>
        <end position="178"/>
    </location>
</feature>
<dbReference type="EMBL" id="MU004230">
    <property type="protein sequence ID" value="KAF2674823.1"/>
    <property type="molecule type" value="Genomic_DNA"/>
</dbReference>
<organism evidence="3 4">
    <name type="scientific">Microthyrium microscopicum</name>
    <dbReference type="NCBI Taxonomy" id="703497"/>
    <lineage>
        <taxon>Eukaryota</taxon>
        <taxon>Fungi</taxon>
        <taxon>Dikarya</taxon>
        <taxon>Ascomycota</taxon>
        <taxon>Pezizomycotina</taxon>
        <taxon>Dothideomycetes</taxon>
        <taxon>Dothideomycetes incertae sedis</taxon>
        <taxon>Microthyriales</taxon>
        <taxon>Microthyriaceae</taxon>
        <taxon>Microthyrium</taxon>
    </lineage>
</organism>
<evidence type="ECO:0000256" key="2">
    <source>
        <dbReference type="SAM" id="MobiDB-lite"/>
    </source>
</evidence>
<protein>
    <submittedName>
        <fullName evidence="3">Uncharacterized protein</fullName>
    </submittedName>
</protein>
<feature type="region of interest" description="Disordered" evidence="2">
    <location>
        <begin position="122"/>
        <end position="194"/>
    </location>
</feature>
<name>A0A6A6UTL8_9PEZI</name>
<gene>
    <name evidence="3" type="ORF">BT63DRAFT_21488</name>
</gene>
<dbReference type="PANTHER" id="PTHR32470:SF2">
    <property type="entry name" value="NADH DEHYDROGENASE [UBIQUINONE] 1 ALPHA SUBCOMPLEX ASSEMBLY FACTOR 2"/>
    <property type="match status" value="1"/>
</dbReference>
<dbReference type="GO" id="GO:0045271">
    <property type="term" value="C:respiratory chain complex I"/>
    <property type="evidence" value="ECO:0007669"/>
    <property type="project" value="InterPro"/>
</dbReference>
<accession>A0A6A6UTL8</accession>
<dbReference type="GO" id="GO:0005739">
    <property type="term" value="C:mitochondrion"/>
    <property type="evidence" value="ECO:0007669"/>
    <property type="project" value="TreeGrafter"/>
</dbReference>
<evidence type="ECO:0000313" key="3">
    <source>
        <dbReference type="EMBL" id="KAF2674823.1"/>
    </source>
</evidence>
<keyword evidence="4" id="KW-1185">Reference proteome</keyword>
<dbReference type="Pfam" id="PF05071">
    <property type="entry name" value="NDUFA12"/>
    <property type="match status" value="1"/>
</dbReference>
<reference evidence="3" key="1">
    <citation type="journal article" date="2020" name="Stud. Mycol.">
        <title>101 Dothideomycetes genomes: a test case for predicting lifestyles and emergence of pathogens.</title>
        <authorList>
            <person name="Haridas S."/>
            <person name="Albert R."/>
            <person name="Binder M."/>
            <person name="Bloem J."/>
            <person name="Labutti K."/>
            <person name="Salamov A."/>
            <person name="Andreopoulos B."/>
            <person name="Baker S."/>
            <person name="Barry K."/>
            <person name="Bills G."/>
            <person name="Bluhm B."/>
            <person name="Cannon C."/>
            <person name="Castanera R."/>
            <person name="Culley D."/>
            <person name="Daum C."/>
            <person name="Ezra D."/>
            <person name="Gonzalez J."/>
            <person name="Henrissat B."/>
            <person name="Kuo A."/>
            <person name="Liang C."/>
            <person name="Lipzen A."/>
            <person name="Lutzoni F."/>
            <person name="Magnuson J."/>
            <person name="Mondo S."/>
            <person name="Nolan M."/>
            <person name="Ohm R."/>
            <person name="Pangilinan J."/>
            <person name="Park H.-J."/>
            <person name="Ramirez L."/>
            <person name="Alfaro M."/>
            <person name="Sun H."/>
            <person name="Tritt A."/>
            <person name="Yoshinaga Y."/>
            <person name="Zwiers L.-H."/>
            <person name="Turgeon B."/>
            <person name="Goodwin S."/>
            <person name="Spatafora J."/>
            <person name="Crous P."/>
            <person name="Grigoriev I."/>
        </authorList>
    </citation>
    <scope>NUCLEOTIDE SEQUENCE</scope>
    <source>
        <strain evidence="3">CBS 115976</strain>
    </source>
</reference>